<feature type="transmembrane region" description="Helical" evidence="1">
    <location>
        <begin position="189"/>
        <end position="206"/>
    </location>
</feature>
<keyword evidence="2" id="KW-0732">Signal</keyword>
<gene>
    <name evidence="3" type="ORF">FUA48_17685</name>
</gene>
<dbReference type="PROSITE" id="PS51257">
    <property type="entry name" value="PROKAR_LIPOPROTEIN"/>
    <property type="match status" value="1"/>
</dbReference>
<dbReference type="OrthoDB" id="9885704at2"/>
<dbReference type="KEGG" id="fak:FUA48_17685"/>
<dbReference type="EMBL" id="CP042831">
    <property type="protein sequence ID" value="QEE51332.1"/>
    <property type="molecule type" value="Genomic_DNA"/>
</dbReference>
<keyword evidence="1" id="KW-1133">Transmembrane helix</keyword>
<keyword evidence="1" id="KW-0472">Membrane</keyword>
<evidence type="ECO:0000256" key="1">
    <source>
        <dbReference type="SAM" id="Phobius"/>
    </source>
</evidence>
<keyword evidence="4" id="KW-1185">Reference proteome</keyword>
<sequence>MKLKVLFFFMITLSCFAQQDTLSTQKFDDFVSVKMQGPVTKMDTIMDNLEINAAVSGVENSVFVFQRLKVGNSEDMPYDFKSLKDFYTETNKGIVDKTEESSGYKLLDTTIVDISGFKALRSSFGENKNKKIEFIVLYLGGYMYSFAYTNALDYNEKEKTDYFKSITIEENNPGQFTGESFAYRLGEKLGGLSIVLIVVLIVVLIIRSKRKK</sequence>
<keyword evidence="1" id="KW-0812">Transmembrane</keyword>
<reference evidence="3 4" key="1">
    <citation type="submission" date="2019-08" db="EMBL/GenBank/DDBJ databases">
        <title>Flavobacterium alkalisoli sp. nov., isolated from rhizosphere soil of Suaeda salsa.</title>
        <authorList>
            <person name="Sun J.-Q."/>
            <person name="Xu L."/>
        </authorList>
    </citation>
    <scope>NUCLEOTIDE SEQUENCE [LARGE SCALE GENOMIC DNA]</scope>
    <source>
        <strain evidence="3 4">XS-5</strain>
    </source>
</reference>
<evidence type="ECO:0000313" key="4">
    <source>
        <dbReference type="Proteomes" id="UP000321222"/>
    </source>
</evidence>
<evidence type="ECO:0000256" key="2">
    <source>
        <dbReference type="SAM" id="SignalP"/>
    </source>
</evidence>
<dbReference type="RefSeq" id="WP_147584826.1">
    <property type="nucleotide sequence ID" value="NZ_CP042831.1"/>
</dbReference>
<dbReference type="Proteomes" id="UP000321222">
    <property type="component" value="Chromosome"/>
</dbReference>
<protein>
    <submittedName>
        <fullName evidence="3">Uncharacterized protein</fullName>
    </submittedName>
</protein>
<feature type="signal peptide" evidence="2">
    <location>
        <begin position="1"/>
        <end position="17"/>
    </location>
</feature>
<dbReference type="AlphaFoldDB" id="A0A5B9G1I6"/>
<accession>A0A5B9G1I6</accession>
<feature type="chain" id="PRO_5022930082" evidence="2">
    <location>
        <begin position="18"/>
        <end position="212"/>
    </location>
</feature>
<evidence type="ECO:0000313" key="3">
    <source>
        <dbReference type="EMBL" id="QEE51332.1"/>
    </source>
</evidence>
<proteinExistence type="predicted"/>
<organism evidence="3 4">
    <name type="scientific">Flavobacterium alkalisoli</name>
    <dbReference type="NCBI Taxonomy" id="2602769"/>
    <lineage>
        <taxon>Bacteria</taxon>
        <taxon>Pseudomonadati</taxon>
        <taxon>Bacteroidota</taxon>
        <taxon>Flavobacteriia</taxon>
        <taxon>Flavobacteriales</taxon>
        <taxon>Flavobacteriaceae</taxon>
        <taxon>Flavobacterium</taxon>
    </lineage>
</organism>
<name>A0A5B9G1I6_9FLAO</name>